<dbReference type="Proteomes" id="UP000061587">
    <property type="component" value="Chromosome"/>
</dbReference>
<organism evidence="1 2">
    <name type="scientific">Phocaeicola vulgatus</name>
    <name type="common">Bacteroides vulgatus</name>
    <dbReference type="NCBI Taxonomy" id="821"/>
    <lineage>
        <taxon>Bacteria</taxon>
        <taxon>Pseudomonadati</taxon>
        <taxon>Bacteroidota</taxon>
        <taxon>Bacteroidia</taxon>
        <taxon>Bacteroidales</taxon>
        <taxon>Bacteroidaceae</taxon>
        <taxon>Phocaeicola</taxon>
    </lineage>
</organism>
<sequence length="171" mass="17545">MSDVLKNIADAVDNNSTRRGFSDLFADSKAALDKLQAGLGGLLPSMPGMPVAKFGDLAIGIDMHPTVTPPSPVMPVPHVGKVYDLMADIMAGIAAAMPPVTEGVAGVACSILKGMAPTVKVHNQWIAQAGIGIVHLPAFVLHPAPLVSGMSESEMWMGSATVLADGAPAPR</sequence>
<name>A0A0P0M212_PHOVU</name>
<protein>
    <submittedName>
        <fullName evidence="1">Rhs Family Protein</fullName>
    </submittedName>
</protein>
<evidence type="ECO:0000313" key="2">
    <source>
        <dbReference type="Proteomes" id="UP000061587"/>
    </source>
</evidence>
<gene>
    <name evidence="1" type="ORF">BvMPK_1372</name>
</gene>
<proteinExistence type="predicted"/>
<evidence type="ECO:0000313" key="1">
    <source>
        <dbReference type="EMBL" id="ALK83979.1"/>
    </source>
</evidence>
<dbReference type="AlphaFoldDB" id="A0A0P0M212"/>
<reference evidence="2" key="1">
    <citation type="submission" date="2015-10" db="EMBL/GenBank/DDBJ databases">
        <title>Extensive mobilome-driven genome diversification in gut-associated Bacteroides vulgatus mpk.</title>
        <authorList>
            <person name="Beier S."/>
            <person name="Lange A."/>
            <person name="Huson D.H."/>
            <person name="Frick J.-S."/>
            <person name="Autenrieth I.B."/>
        </authorList>
    </citation>
    <scope>NUCLEOTIDE SEQUENCE [LARGE SCALE GENOMIC DNA]</scope>
    <source>
        <strain evidence="2">mpk</strain>
    </source>
</reference>
<dbReference type="PATRIC" id="fig|821.40.peg.1628"/>
<reference evidence="1 2" key="2">
    <citation type="journal article" date="2016" name="Genome Biol. Evol.">
        <title>Extensive mobilome-driven genome diversification in mouse gut-associated Bacteroides vulgatus mpk.</title>
        <authorList>
            <person name="Lange A."/>
            <person name="Beier S."/>
            <person name="Steimle A."/>
            <person name="Autenrieth I.B."/>
            <person name="Huson D.H."/>
            <person name="Frick J.S."/>
        </authorList>
    </citation>
    <scope>NUCLEOTIDE SEQUENCE [LARGE SCALE GENOMIC DNA]</scope>
    <source>
        <strain evidence="2">mpk</strain>
    </source>
</reference>
<dbReference type="EMBL" id="CP013020">
    <property type="protein sequence ID" value="ALK83979.1"/>
    <property type="molecule type" value="Genomic_DNA"/>
</dbReference>
<accession>A0A0P0M212</accession>